<feature type="domain" description="RRM" evidence="4">
    <location>
        <begin position="208"/>
        <end position="296"/>
    </location>
</feature>
<dbReference type="EMBL" id="JACGCM010001798">
    <property type="protein sequence ID" value="KAF6149265.1"/>
    <property type="molecule type" value="Genomic_DNA"/>
</dbReference>
<name>A0A7J7M302_9MAGN</name>
<evidence type="ECO:0000256" key="1">
    <source>
        <dbReference type="ARBA" id="ARBA00022884"/>
    </source>
</evidence>
<reference evidence="5 6" key="1">
    <citation type="journal article" date="2020" name="IScience">
        <title>Genome Sequencing of the Endangered Kingdonia uniflora (Circaeasteraceae, Ranunculales) Reveals Potential Mechanisms of Evolutionary Specialization.</title>
        <authorList>
            <person name="Sun Y."/>
            <person name="Deng T."/>
            <person name="Zhang A."/>
            <person name="Moore M.J."/>
            <person name="Landis J.B."/>
            <person name="Lin N."/>
            <person name="Zhang H."/>
            <person name="Zhang X."/>
            <person name="Huang J."/>
            <person name="Zhang X."/>
            <person name="Sun H."/>
            <person name="Wang H."/>
        </authorList>
    </citation>
    <scope>NUCLEOTIDE SEQUENCE [LARGE SCALE GENOMIC DNA]</scope>
    <source>
        <strain evidence="5">TB1705</strain>
        <tissue evidence="5">Leaf</tissue>
    </source>
</reference>
<dbReference type="GO" id="GO:0003723">
    <property type="term" value="F:RNA binding"/>
    <property type="evidence" value="ECO:0007669"/>
    <property type="project" value="UniProtKB-UniRule"/>
</dbReference>
<dbReference type="InterPro" id="IPR000504">
    <property type="entry name" value="RRM_dom"/>
</dbReference>
<feature type="region of interest" description="Disordered" evidence="3">
    <location>
        <begin position="400"/>
        <end position="426"/>
    </location>
</feature>
<feature type="region of interest" description="Disordered" evidence="3">
    <location>
        <begin position="177"/>
        <end position="205"/>
    </location>
</feature>
<keyword evidence="1 2" id="KW-0694">RNA-binding</keyword>
<feature type="region of interest" description="Disordered" evidence="3">
    <location>
        <begin position="1"/>
        <end position="57"/>
    </location>
</feature>
<dbReference type="Pfam" id="PF00076">
    <property type="entry name" value="RRM_1"/>
    <property type="match status" value="2"/>
</dbReference>
<dbReference type="GO" id="GO:0005634">
    <property type="term" value="C:nucleus"/>
    <property type="evidence" value="ECO:0007669"/>
    <property type="project" value="TreeGrafter"/>
</dbReference>
<gene>
    <name evidence="5" type="ORF">GIB67_026121</name>
</gene>
<dbReference type="Proteomes" id="UP000541444">
    <property type="component" value="Unassembled WGS sequence"/>
</dbReference>
<dbReference type="PANTHER" id="PTHR48024:SF9">
    <property type="entry name" value="UBP1-ASSOCIATED PROTEINS 1A-RELATED"/>
    <property type="match status" value="1"/>
</dbReference>
<feature type="compositionally biased region" description="Basic and acidic residues" evidence="3">
    <location>
        <begin position="1"/>
        <end position="14"/>
    </location>
</feature>
<accession>A0A7J7M302</accession>
<protein>
    <recommendedName>
        <fullName evidence="4">RRM domain-containing protein</fullName>
    </recommendedName>
</protein>
<comment type="caution">
    <text evidence="5">The sequence shown here is derived from an EMBL/GenBank/DDBJ whole genome shotgun (WGS) entry which is preliminary data.</text>
</comment>
<evidence type="ECO:0000256" key="2">
    <source>
        <dbReference type="PROSITE-ProRule" id="PRU00176"/>
    </source>
</evidence>
<dbReference type="Gene3D" id="3.30.70.330">
    <property type="match status" value="2"/>
</dbReference>
<organism evidence="5 6">
    <name type="scientific">Kingdonia uniflora</name>
    <dbReference type="NCBI Taxonomy" id="39325"/>
    <lineage>
        <taxon>Eukaryota</taxon>
        <taxon>Viridiplantae</taxon>
        <taxon>Streptophyta</taxon>
        <taxon>Embryophyta</taxon>
        <taxon>Tracheophyta</taxon>
        <taxon>Spermatophyta</taxon>
        <taxon>Magnoliopsida</taxon>
        <taxon>Ranunculales</taxon>
        <taxon>Circaeasteraceae</taxon>
        <taxon>Kingdonia</taxon>
    </lineage>
</organism>
<proteinExistence type="predicted"/>
<sequence>MSKRRKMEDQSDHESNDDDDDEDEVEDDDNNNDEVEVEEEVEEEEEEEEEGEEEDLTKLLEPFNKEQLIDLLRTAASSNSKLLEEIHRIADLDPAHRKLFVHGLGWETNSEKLRDFYSQFGDVEESNVVTDKITGKSKGYGFLVFKHRKSAQNALIEPQKKIQNRLTSCQLASSGPVNFSQSINPQQQTQTQTQTQTHPLHSTENLPRKIYVGNVHSEISADKLHAFFSKYGEIEEGPLGLDRLTGKPKGYALFIYKTKDGARKALEEPSKNFEGHQLYCQKATDSNKLKTGPPSHGNAGKASEFGGSGNAGAGGFNMQGGMGMGMVPNVSGVPNAFYGQQFAQGVQPIQAALAVLAAAGQNPAAFGVGSVYPGYPNAQVMPGFGMQGYANPQGLHQASTLYQGGAPTQGGAASRPAGHMGGYAPR</sequence>
<dbReference type="SUPFAM" id="SSF54928">
    <property type="entry name" value="RNA-binding domain, RBD"/>
    <property type="match status" value="2"/>
</dbReference>
<feature type="compositionally biased region" description="Low complexity" evidence="3">
    <location>
        <begin position="186"/>
        <end position="197"/>
    </location>
</feature>
<feature type="domain" description="RRM" evidence="4">
    <location>
        <begin position="97"/>
        <end position="184"/>
    </location>
</feature>
<evidence type="ECO:0000256" key="3">
    <source>
        <dbReference type="SAM" id="MobiDB-lite"/>
    </source>
</evidence>
<dbReference type="InterPro" id="IPR012677">
    <property type="entry name" value="Nucleotide-bd_a/b_plait_sf"/>
</dbReference>
<keyword evidence="6" id="KW-1185">Reference proteome</keyword>
<dbReference type="PANTHER" id="PTHR48024">
    <property type="entry name" value="GEO13361P1-RELATED"/>
    <property type="match status" value="1"/>
</dbReference>
<dbReference type="PROSITE" id="PS50102">
    <property type="entry name" value="RRM"/>
    <property type="match status" value="2"/>
</dbReference>
<feature type="compositionally biased region" description="Acidic residues" evidence="3">
    <location>
        <begin position="15"/>
        <end position="55"/>
    </location>
</feature>
<dbReference type="SMART" id="SM00360">
    <property type="entry name" value="RRM"/>
    <property type="match status" value="2"/>
</dbReference>
<evidence type="ECO:0000259" key="4">
    <source>
        <dbReference type="PROSITE" id="PS50102"/>
    </source>
</evidence>
<dbReference type="AlphaFoldDB" id="A0A7J7M302"/>
<feature type="region of interest" description="Disordered" evidence="3">
    <location>
        <begin position="285"/>
        <end position="306"/>
    </location>
</feature>
<dbReference type="InterPro" id="IPR050886">
    <property type="entry name" value="RNA-binding_reg"/>
</dbReference>
<evidence type="ECO:0000313" key="5">
    <source>
        <dbReference type="EMBL" id="KAF6149265.1"/>
    </source>
</evidence>
<dbReference type="OrthoDB" id="1875751at2759"/>
<dbReference type="InterPro" id="IPR035979">
    <property type="entry name" value="RBD_domain_sf"/>
</dbReference>
<evidence type="ECO:0000313" key="6">
    <source>
        <dbReference type="Proteomes" id="UP000541444"/>
    </source>
</evidence>